<dbReference type="InterPro" id="IPR050809">
    <property type="entry name" value="UgpAE/MalFG_permease"/>
</dbReference>
<dbReference type="KEGG" id="pms:KNP414_01719"/>
<dbReference type="CDD" id="cd06261">
    <property type="entry name" value="TM_PBP2"/>
    <property type="match status" value="1"/>
</dbReference>
<dbReference type="EMBL" id="CP002869">
    <property type="protein sequence ID" value="AEI40281.1"/>
    <property type="molecule type" value="Genomic_DNA"/>
</dbReference>
<reference evidence="10" key="1">
    <citation type="submission" date="2011-06" db="EMBL/GenBank/DDBJ databases">
        <title>Complete genome sequence of Paenibacillus mucilaginosus KNP414.</title>
        <authorList>
            <person name="Wang J."/>
            <person name="Hu S."/>
            <person name="Hu X."/>
            <person name="Zhang B."/>
            <person name="Dong D."/>
            <person name="Zhang S."/>
            <person name="Zhao K."/>
            <person name="Wu D."/>
        </authorList>
    </citation>
    <scope>NUCLEOTIDE SEQUENCE [LARGE SCALE GENOMIC DNA]</scope>
    <source>
        <strain evidence="10">KNP414</strain>
    </source>
</reference>
<dbReference type="GO" id="GO:0055085">
    <property type="term" value="P:transmembrane transport"/>
    <property type="evidence" value="ECO:0007669"/>
    <property type="project" value="InterPro"/>
</dbReference>
<dbReference type="Proteomes" id="UP000006620">
    <property type="component" value="Chromosome"/>
</dbReference>
<comment type="similarity">
    <text evidence="7">Belongs to the binding-protein-dependent transport system permease family.</text>
</comment>
<feature type="transmembrane region" description="Helical" evidence="7">
    <location>
        <begin position="73"/>
        <end position="93"/>
    </location>
</feature>
<dbReference type="RefSeq" id="WP_013915443.1">
    <property type="nucleotide sequence ID" value="NC_015690.1"/>
</dbReference>
<dbReference type="InterPro" id="IPR000515">
    <property type="entry name" value="MetI-like"/>
</dbReference>
<feature type="domain" description="ABC transmembrane type-1" evidence="8">
    <location>
        <begin position="69"/>
        <end position="287"/>
    </location>
</feature>
<dbReference type="Gene3D" id="1.10.3720.10">
    <property type="entry name" value="MetI-like"/>
    <property type="match status" value="1"/>
</dbReference>
<feature type="transmembrane region" description="Helical" evidence="7">
    <location>
        <begin position="105"/>
        <end position="126"/>
    </location>
</feature>
<keyword evidence="4 7" id="KW-0812">Transmembrane</keyword>
<keyword evidence="5 7" id="KW-1133">Transmembrane helix</keyword>
<dbReference type="PANTHER" id="PTHR43227">
    <property type="entry name" value="BLL4140 PROTEIN"/>
    <property type="match status" value="1"/>
</dbReference>
<keyword evidence="6 7" id="KW-0472">Membrane</keyword>
<evidence type="ECO:0000256" key="1">
    <source>
        <dbReference type="ARBA" id="ARBA00004651"/>
    </source>
</evidence>
<evidence type="ECO:0000256" key="5">
    <source>
        <dbReference type="ARBA" id="ARBA00022989"/>
    </source>
</evidence>
<evidence type="ECO:0000256" key="4">
    <source>
        <dbReference type="ARBA" id="ARBA00022692"/>
    </source>
</evidence>
<name>F8FQ61_PAEMK</name>
<dbReference type="PROSITE" id="PS50928">
    <property type="entry name" value="ABC_TM1"/>
    <property type="match status" value="1"/>
</dbReference>
<keyword evidence="3" id="KW-1003">Cell membrane</keyword>
<gene>
    <name evidence="9" type="ordered locus">KNP414_01719</name>
</gene>
<comment type="subcellular location">
    <subcellularLocation>
        <location evidence="1 7">Cell membrane</location>
        <topology evidence="1 7">Multi-pass membrane protein</topology>
    </subcellularLocation>
</comment>
<dbReference type="HOGENOM" id="CLU_016047_0_1_9"/>
<feature type="transmembrane region" description="Helical" evidence="7">
    <location>
        <begin position="266"/>
        <end position="291"/>
    </location>
</feature>
<organism evidence="9 10">
    <name type="scientific">Paenibacillus mucilaginosus (strain KNP414)</name>
    <dbReference type="NCBI Taxonomy" id="1036673"/>
    <lineage>
        <taxon>Bacteria</taxon>
        <taxon>Bacillati</taxon>
        <taxon>Bacillota</taxon>
        <taxon>Bacilli</taxon>
        <taxon>Bacillales</taxon>
        <taxon>Paenibacillaceae</taxon>
        <taxon>Paenibacillus</taxon>
    </lineage>
</organism>
<evidence type="ECO:0000313" key="9">
    <source>
        <dbReference type="EMBL" id="AEI40281.1"/>
    </source>
</evidence>
<feature type="transmembrane region" description="Helical" evidence="7">
    <location>
        <begin position="207"/>
        <end position="229"/>
    </location>
</feature>
<protein>
    <submittedName>
        <fullName evidence="9">Binding-protein-dependent transport systems inner membrane component</fullName>
    </submittedName>
</protein>
<evidence type="ECO:0000313" key="10">
    <source>
        <dbReference type="Proteomes" id="UP000006620"/>
    </source>
</evidence>
<accession>F8FQ61</accession>
<dbReference type="PANTHER" id="PTHR43227:SF11">
    <property type="entry name" value="BLL4140 PROTEIN"/>
    <property type="match status" value="1"/>
</dbReference>
<reference evidence="9 10" key="2">
    <citation type="journal article" date="2013" name="Genome Announc.">
        <title>Genome Sequence of Growth-Improving Paenibacillus mucilaginosus Strain KNP414.</title>
        <authorList>
            <person name="Lu J.J."/>
            <person name="Wang J.F."/>
            <person name="Hu X.F."/>
        </authorList>
    </citation>
    <scope>NUCLEOTIDE SEQUENCE [LARGE SCALE GENOMIC DNA]</scope>
    <source>
        <strain evidence="9 10">KNP414</strain>
    </source>
</reference>
<keyword evidence="2 7" id="KW-0813">Transport</keyword>
<dbReference type="Pfam" id="PF00528">
    <property type="entry name" value="BPD_transp_1"/>
    <property type="match status" value="1"/>
</dbReference>
<dbReference type="SUPFAM" id="SSF161098">
    <property type="entry name" value="MetI-like"/>
    <property type="match status" value="1"/>
</dbReference>
<feature type="transmembrane region" description="Helical" evidence="7">
    <location>
        <begin position="157"/>
        <end position="186"/>
    </location>
</feature>
<evidence type="ECO:0000256" key="6">
    <source>
        <dbReference type="ARBA" id="ARBA00023136"/>
    </source>
</evidence>
<evidence type="ECO:0000256" key="3">
    <source>
        <dbReference type="ARBA" id="ARBA00022475"/>
    </source>
</evidence>
<evidence type="ECO:0000256" key="2">
    <source>
        <dbReference type="ARBA" id="ARBA00022448"/>
    </source>
</evidence>
<dbReference type="GO" id="GO:0005886">
    <property type="term" value="C:plasma membrane"/>
    <property type="evidence" value="ECO:0007669"/>
    <property type="project" value="UniProtKB-SubCell"/>
</dbReference>
<sequence length="301" mass="33922">MKRIWKYSPLYLMMIPGIAYLLINNYLPMFGLVIAFKDINFAKGIWGSDWVGLQNFKFLFQTSDAYVITRNTILYNLAFIVINLIVGVGLAILLNEIKSKFASRLYQTVIILPFLISMVLVSYLVYSLLSMESGFMNKTILPLLGVGPVSWYNEPKYWPIILTAVEVWKGAGYACIIYLAAIIGIDPEYYEAATLDGASKWQQIRKITIPLIMPVIIMLTLLAIGRIFYSDFGLFYQVPMNSGALFSTTNVIDTYVFRGLLQLGNIGMSAAAGFYQSLVGFVLVLASNYIVRKFNKENALF</sequence>
<evidence type="ECO:0000259" key="8">
    <source>
        <dbReference type="PROSITE" id="PS50928"/>
    </source>
</evidence>
<feature type="transmembrane region" description="Helical" evidence="7">
    <location>
        <begin position="12"/>
        <end position="36"/>
    </location>
</feature>
<dbReference type="InterPro" id="IPR035906">
    <property type="entry name" value="MetI-like_sf"/>
</dbReference>
<proteinExistence type="inferred from homology"/>
<dbReference type="AlphaFoldDB" id="F8FQ61"/>
<evidence type="ECO:0000256" key="7">
    <source>
        <dbReference type="RuleBase" id="RU363032"/>
    </source>
</evidence>
<dbReference type="PATRIC" id="fig|1036673.3.peg.1526"/>